<sequence>MVREIPFHQLPQTVKDAVKVTRRLGIRFLWIDALCIIQEGDESDKLRELGVMGRLYKSATVTIAAASAASVSEGFLQARTELPSIPMSFHCGGREMGIAHLIVQTGHDAMRLLDKRGWTLQEALLSPRKLVYGDIEQVWFCQTEHRKQFPGSPVFSFSLLGLLPNRILVPGGTMDIERAHSVWSRVVNMYTERQLSFPEDRLAALMGLIAELKPVFEDECTFGIWHRNFVRQLAWYKFRRPSSVPNGDEEKALLSCAPAWSWASRYFPTMFARFEPYDEHCWKLKDNGLVLRGKLARAHDVPVNGRGGWTFDWDMPSPELLEPLFVAEYDGRDVYYFLLGHEPDFECRKLLLALVQHGLQGVYRRIGLAYSPTQTTAFDNEESQEFTLV</sequence>
<dbReference type="STRING" id="100816.A0A175W8N0"/>
<comment type="caution">
    <text evidence="2">The sequence shown here is derived from an EMBL/GenBank/DDBJ whole genome shotgun (WGS) entry which is preliminary data.</text>
</comment>
<proteinExistence type="predicted"/>
<dbReference type="Pfam" id="PF06985">
    <property type="entry name" value="HET"/>
    <property type="match status" value="1"/>
</dbReference>
<evidence type="ECO:0000259" key="1">
    <source>
        <dbReference type="Pfam" id="PF06985"/>
    </source>
</evidence>
<name>A0A175W8N0_9PEZI</name>
<reference evidence="2 3" key="1">
    <citation type="journal article" date="2016" name="Genome Announc.">
        <title>Genome Sequence of Madurella mycetomatis mm55, Isolated from a Human Mycetoma Case in Sudan.</title>
        <authorList>
            <person name="Smit S."/>
            <person name="Derks M.F."/>
            <person name="Bervoets S."/>
            <person name="Fahal A."/>
            <person name="van Leeuwen W."/>
            <person name="van Belkum A."/>
            <person name="van de Sande W.W."/>
        </authorList>
    </citation>
    <scope>NUCLEOTIDE SEQUENCE [LARGE SCALE GENOMIC DNA]</scope>
    <source>
        <strain evidence="3">mm55</strain>
    </source>
</reference>
<gene>
    <name evidence="2" type="ORF">MMYC01_202305</name>
</gene>
<dbReference type="PANTHER" id="PTHR33112">
    <property type="entry name" value="DOMAIN PROTEIN, PUTATIVE-RELATED"/>
    <property type="match status" value="1"/>
</dbReference>
<dbReference type="PANTHER" id="PTHR33112:SF16">
    <property type="entry name" value="HETEROKARYON INCOMPATIBILITY DOMAIN-CONTAINING PROTEIN"/>
    <property type="match status" value="1"/>
</dbReference>
<keyword evidence="3" id="KW-1185">Reference proteome</keyword>
<evidence type="ECO:0000313" key="3">
    <source>
        <dbReference type="Proteomes" id="UP000078237"/>
    </source>
</evidence>
<feature type="domain" description="Heterokaryon incompatibility" evidence="1">
    <location>
        <begin position="8"/>
        <end position="122"/>
    </location>
</feature>
<dbReference type="InterPro" id="IPR010730">
    <property type="entry name" value="HET"/>
</dbReference>
<dbReference type="OrthoDB" id="5125733at2759"/>
<dbReference type="EMBL" id="LCTW02000073">
    <property type="protein sequence ID" value="KXX79945.1"/>
    <property type="molecule type" value="Genomic_DNA"/>
</dbReference>
<organism evidence="2 3">
    <name type="scientific">Madurella mycetomatis</name>
    <dbReference type="NCBI Taxonomy" id="100816"/>
    <lineage>
        <taxon>Eukaryota</taxon>
        <taxon>Fungi</taxon>
        <taxon>Dikarya</taxon>
        <taxon>Ascomycota</taxon>
        <taxon>Pezizomycotina</taxon>
        <taxon>Sordariomycetes</taxon>
        <taxon>Sordariomycetidae</taxon>
        <taxon>Sordariales</taxon>
        <taxon>Sordariales incertae sedis</taxon>
        <taxon>Madurella</taxon>
    </lineage>
</organism>
<dbReference type="VEuPathDB" id="FungiDB:MMYC01_202305"/>
<accession>A0A175W8N0</accession>
<protein>
    <recommendedName>
        <fullName evidence="1">Heterokaryon incompatibility domain-containing protein</fullName>
    </recommendedName>
</protein>
<dbReference type="AlphaFoldDB" id="A0A175W8N0"/>
<dbReference type="Proteomes" id="UP000078237">
    <property type="component" value="Unassembled WGS sequence"/>
</dbReference>
<evidence type="ECO:0000313" key="2">
    <source>
        <dbReference type="EMBL" id="KXX79945.1"/>
    </source>
</evidence>